<keyword evidence="12" id="KW-1185">Reference proteome</keyword>
<dbReference type="GO" id="GO:0051707">
    <property type="term" value="P:response to other organism"/>
    <property type="evidence" value="ECO:0007669"/>
    <property type="project" value="UniProtKB-ARBA"/>
</dbReference>
<evidence type="ECO:0008006" key="13">
    <source>
        <dbReference type="Google" id="ProtNLM"/>
    </source>
</evidence>
<evidence type="ECO:0000259" key="10">
    <source>
        <dbReference type="Pfam" id="PF25019"/>
    </source>
</evidence>
<evidence type="ECO:0000256" key="1">
    <source>
        <dbReference type="ARBA" id="ARBA00022614"/>
    </source>
</evidence>
<dbReference type="PANTHER" id="PTHR36766">
    <property type="entry name" value="PLANT BROAD-SPECTRUM MILDEW RESISTANCE PROTEIN RPW8"/>
    <property type="match status" value="1"/>
</dbReference>
<dbReference type="SMART" id="SM00369">
    <property type="entry name" value="LRR_TYP"/>
    <property type="match status" value="5"/>
</dbReference>
<evidence type="ECO:0000313" key="11">
    <source>
        <dbReference type="EMBL" id="KAK4593127.1"/>
    </source>
</evidence>
<protein>
    <recommendedName>
        <fullName evidence="13">CC-NBS-LRR protein</fullName>
    </recommendedName>
</protein>
<comment type="caution">
    <text evidence="11">The sequence shown here is derived from an EMBL/GenBank/DDBJ whole genome shotgun (WGS) entry which is preliminary data.</text>
</comment>
<keyword evidence="2" id="KW-0677">Repeat</keyword>
<dbReference type="Proteomes" id="UP001324115">
    <property type="component" value="Unassembled WGS sequence"/>
</dbReference>
<evidence type="ECO:0000259" key="6">
    <source>
        <dbReference type="Pfam" id="PF00931"/>
    </source>
</evidence>
<sequence length="1251" mass="142718">MAEGVLFELAGRVLGALTSLTLPEIQLSLGVKTELENLTNTVSTIQAVILDAEKRSSHNHEIKDWLRKLKDVIHDADDLLDDFSTEVLRHKVMVGDVMTKEVCVFYSSSNQLVFSPKMGHKIKAIREKLNGIADDRTKFHFMESPTEPQMINRERETYSFVPEEEVVGREDDKNAIVECLLDNTVVENVSIISIVGMAGLGKTTLAQLIYNDKIVNKTFELKLWICVSSNFDVKQIVKAILEHLIDEKLKESLEILQTQLREKLNGKKYLLVLDDVWNEDNNKWFLLKNLLMVGARGSRIIVTTRSEKVAMIIGTTSCYPLRGLTKKKAWSLFVKIAFEQGQESKNQALVSLGEEIMNNCAGVPLVIRTIASLLRSKTLENEWRSFKNYELSKIAKEENDISSTLKLSYDHLPPYLKQCFAYRSLFPKDYKIQVKTLIDLWAAQGFIKLSDPKQRVEDVGREYFMVLLWRSFFQDIGKDEHGNIIWCKMHNLMHDLATLVSGMESVALNSSGENIGEKVHHLSFNLMDPITMLNGRKMRTVLASSVGGNLGNLTCDALVSNLKYLRTLDLSNLRLRALPSSIGELKHLRYLDVSENRDIKILPNSIARLQNLQTLKLNNCGSLRELPMDTKKLVNLRHLDVTNCLKLTHMPHGLGKLTSLEILPQFVVSKVGSRARSSCGLSELKELSNLGGRLWIGYLGHKKEDMLECQAANMKEKQHLQQLILRWDRLRNGETTCCDEIALKWLQPHPNLKALELWSYMGVTIPSWISSLTNLVNLEFWHTHKCHHLPPLYQLPFLKSLKLANMGELEYISEDAISLSFTSSLSSSKTLFFPSLITLTLWDCPNVKGWWRIDDNTQPEHLLIPLFPHLSELEISFCPNLTCMPLFPYLKEGLTLTEVSSKVLQQTMDMVVTQNPSTAFSTSSCCFPLSELETLQLEWVNDLESLPDAWLRNLVSLRRLSIFNCNGLRSFPGGGIQHLTSLQDMKIWDCNELVLLNDEDDSMQWQGLKSLSSLYFTGLPKLLSLPNGLQHITTLQKLQIRDCPNLTALPEWIGNLKSLQELNISKWPNLISLPQEICYLTSLQDLEIENCPNLIALPEWIGNLTLLQRFKIDEYPNLTSLPDGMRHLTSLQYLNIENCPNLVALPEWIGNLTSLQKLEISRCPNLRSLPQGIRHLSTLQCLTIANCPLLRQRYQRQTGEDWPKIAHIPYLDVDWYLGYAIEPIEAKNKVWLKIRTLFENRNCATCHQTQW</sequence>
<dbReference type="Gene3D" id="3.40.50.300">
    <property type="entry name" value="P-loop containing nucleotide triphosphate hydrolases"/>
    <property type="match status" value="1"/>
</dbReference>
<dbReference type="EMBL" id="JAXUIC010000004">
    <property type="protein sequence ID" value="KAK4593127.1"/>
    <property type="molecule type" value="Genomic_DNA"/>
</dbReference>
<dbReference type="InterPro" id="IPR041118">
    <property type="entry name" value="Rx_N"/>
</dbReference>
<organism evidence="11 12">
    <name type="scientific">Quercus rubra</name>
    <name type="common">Northern red oak</name>
    <name type="synonym">Quercus borealis</name>
    <dbReference type="NCBI Taxonomy" id="3512"/>
    <lineage>
        <taxon>Eukaryota</taxon>
        <taxon>Viridiplantae</taxon>
        <taxon>Streptophyta</taxon>
        <taxon>Embryophyta</taxon>
        <taxon>Tracheophyta</taxon>
        <taxon>Spermatophyta</taxon>
        <taxon>Magnoliopsida</taxon>
        <taxon>eudicotyledons</taxon>
        <taxon>Gunneridae</taxon>
        <taxon>Pentapetalae</taxon>
        <taxon>rosids</taxon>
        <taxon>fabids</taxon>
        <taxon>Fagales</taxon>
        <taxon>Fagaceae</taxon>
        <taxon>Quercus</taxon>
    </lineage>
</organism>
<gene>
    <name evidence="11" type="ORF">RGQ29_017323</name>
</gene>
<dbReference type="Gene3D" id="1.10.10.10">
    <property type="entry name" value="Winged helix-like DNA-binding domain superfamily/Winged helix DNA-binding domain"/>
    <property type="match status" value="1"/>
</dbReference>
<evidence type="ECO:0000259" key="8">
    <source>
        <dbReference type="Pfam" id="PF23559"/>
    </source>
</evidence>
<feature type="domain" description="Disease resistance protein winged helix" evidence="8">
    <location>
        <begin position="425"/>
        <end position="497"/>
    </location>
</feature>
<dbReference type="PANTHER" id="PTHR36766:SF38">
    <property type="entry name" value="DISEASE RESISTANCE PROTEIN RGA3"/>
    <property type="match status" value="1"/>
</dbReference>
<dbReference type="Pfam" id="PF00931">
    <property type="entry name" value="NB-ARC"/>
    <property type="match status" value="1"/>
</dbReference>
<dbReference type="Pfam" id="PF23598">
    <property type="entry name" value="LRR_14"/>
    <property type="match status" value="1"/>
</dbReference>
<dbReference type="InterPro" id="IPR032675">
    <property type="entry name" value="LRR_dom_sf"/>
</dbReference>
<dbReference type="InterPro" id="IPR027417">
    <property type="entry name" value="P-loop_NTPase"/>
</dbReference>
<keyword evidence="3" id="KW-0547">Nucleotide-binding</keyword>
<dbReference type="Pfam" id="PF23559">
    <property type="entry name" value="WHD_DRP"/>
    <property type="match status" value="1"/>
</dbReference>
<dbReference type="Gene3D" id="1.10.8.430">
    <property type="entry name" value="Helical domain of apoptotic protease-activating factors"/>
    <property type="match status" value="1"/>
</dbReference>
<dbReference type="CDD" id="cd14798">
    <property type="entry name" value="RX-CC_like"/>
    <property type="match status" value="1"/>
</dbReference>
<dbReference type="GO" id="GO:0043531">
    <property type="term" value="F:ADP binding"/>
    <property type="evidence" value="ECO:0007669"/>
    <property type="project" value="InterPro"/>
</dbReference>
<feature type="domain" description="NB-ARC" evidence="6">
    <location>
        <begin position="170"/>
        <end position="340"/>
    </location>
</feature>
<dbReference type="InterPro" id="IPR042197">
    <property type="entry name" value="Apaf_helical"/>
</dbReference>
<dbReference type="SUPFAM" id="SSF52540">
    <property type="entry name" value="P-loop containing nucleoside triphosphate hydrolases"/>
    <property type="match status" value="1"/>
</dbReference>
<keyword evidence="1" id="KW-0433">Leucine-rich repeat</keyword>
<evidence type="ECO:0000313" key="12">
    <source>
        <dbReference type="Proteomes" id="UP001324115"/>
    </source>
</evidence>
<dbReference type="FunFam" id="1.10.10.10:FF:000322">
    <property type="entry name" value="Probable disease resistance protein At1g63360"/>
    <property type="match status" value="1"/>
</dbReference>
<dbReference type="Pfam" id="PF25019">
    <property type="entry name" value="LRR_R13L1-DRL21"/>
    <property type="match status" value="1"/>
</dbReference>
<evidence type="ECO:0000259" key="7">
    <source>
        <dbReference type="Pfam" id="PF18052"/>
    </source>
</evidence>
<name>A0AAN7J0A5_QUERU</name>
<feature type="domain" description="Disease resistance R13L4/SHOC-2-like LRR" evidence="9">
    <location>
        <begin position="1029"/>
        <end position="1136"/>
    </location>
</feature>
<evidence type="ECO:0000256" key="2">
    <source>
        <dbReference type="ARBA" id="ARBA00022737"/>
    </source>
</evidence>
<dbReference type="AlphaFoldDB" id="A0AAN7J0A5"/>
<dbReference type="Pfam" id="PF18052">
    <property type="entry name" value="Rx_N"/>
    <property type="match status" value="1"/>
</dbReference>
<dbReference type="InterPro" id="IPR003591">
    <property type="entry name" value="Leu-rich_rpt_typical-subtyp"/>
</dbReference>
<dbReference type="InterPro" id="IPR058922">
    <property type="entry name" value="WHD_DRP"/>
</dbReference>
<dbReference type="FunFam" id="3.40.50.300:FF:001091">
    <property type="entry name" value="Probable disease resistance protein At1g61300"/>
    <property type="match status" value="1"/>
</dbReference>
<feature type="domain" description="Disease resistance N-terminal" evidence="7">
    <location>
        <begin position="12"/>
        <end position="97"/>
    </location>
</feature>
<dbReference type="PRINTS" id="PR00364">
    <property type="entry name" value="DISEASERSIST"/>
</dbReference>
<dbReference type="Gene3D" id="3.80.10.10">
    <property type="entry name" value="Ribonuclease Inhibitor"/>
    <property type="match status" value="4"/>
</dbReference>
<accession>A0AAN7J0A5</accession>
<dbReference type="GO" id="GO:0006952">
    <property type="term" value="P:defense response"/>
    <property type="evidence" value="ECO:0007669"/>
    <property type="project" value="UniProtKB-KW"/>
</dbReference>
<dbReference type="InterPro" id="IPR002182">
    <property type="entry name" value="NB-ARC"/>
</dbReference>
<dbReference type="SUPFAM" id="SSF52058">
    <property type="entry name" value="L domain-like"/>
    <property type="match status" value="2"/>
</dbReference>
<feature type="domain" description="R13L1/DRL21-like LRR repeat region" evidence="10">
    <location>
        <begin position="681"/>
        <end position="806"/>
    </location>
</feature>
<keyword evidence="4" id="KW-0611">Plant defense</keyword>
<dbReference type="InterPro" id="IPR055414">
    <property type="entry name" value="LRR_R13L4/SHOC2-like"/>
</dbReference>
<evidence type="ECO:0000256" key="4">
    <source>
        <dbReference type="ARBA" id="ARBA00022821"/>
    </source>
</evidence>
<proteinExistence type="predicted"/>
<dbReference type="InterPro" id="IPR056789">
    <property type="entry name" value="LRR_R13L1-DRL21"/>
</dbReference>
<dbReference type="InterPro" id="IPR036388">
    <property type="entry name" value="WH-like_DNA-bd_sf"/>
</dbReference>
<evidence type="ECO:0000256" key="3">
    <source>
        <dbReference type="ARBA" id="ARBA00022741"/>
    </source>
</evidence>
<dbReference type="InterPro" id="IPR038005">
    <property type="entry name" value="RX-like_CC"/>
</dbReference>
<reference evidence="11 12" key="1">
    <citation type="journal article" date="2023" name="G3 (Bethesda)">
        <title>A haplotype-resolved chromosome-scale genome for Quercus rubra L. provides insights into the genetics of adaptive traits for red oak species.</title>
        <authorList>
            <person name="Kapoor B."/>
            <person name="Jenkins J."/>
            <person name="Schmutz J."/>
            <person name="Zhebentyayeva T."/>
            <person name="Kuelheim C."/>
            <person name="Coggeshall M."/>
            <person name="Heim C."/>
            <person name="Lasky J.R."/>
            <person name="Leites L."/>
            <person name="Islam-Faridi N."/>
            <person name="Romero-Severson J."/>
            <person name="DeLeo V.L."/>
            <person name="Lucas S.M."/>
            <person name="Lazic D."/>
            <person name="Gailing O."/>
            <person name="Carlson J."/>
            <person name="Staton M."/>
        </authorList>
    </citation>
    <scope>NUCLEOTIDE SEQUENCE [LARGE SCALE GENOMIC DNA]</scope>
    <source>
        <strain evidence="11">Pseudo-F2</strain>
    </source>
</reference>
<keyword evidence="5" id="KW-0067">ATP-binding</keyword>
<dbReference type="GO" id="GO:0005524">
    <property type="term" value="F:ATP binding"/>
    <property type="evidence" value="ECO:0007669"/>
    <property type="project" value="UniProtKB-KW"/>
</dbReference>
<evidence type="ECO:0000256" key="5">
    <source>
        <dbReference type="ARBA" id="ARBA00022840"/>
    </source>
</evidence>
<evidence type="ECO:0000259" key="9">
    <source>
        <dbReference type="Pfam" id="PF23598"/>
    </source>
</evidence>
<dbReference type="Gene3D" id="1.20.5.4130">
    <property type="match status" value="1"/>
</dbReference>